<name>A0AAE0BEH5_9CHLO</name>
<dbReference type="Proteomes" id="UP001190700">
    <property type="component" value="Unassembled WGS sequence"/>
</dbReference>
<protein>
    <submittedName>
        <fullName evidence="2">Uncharacterized protein</fullName>
    </submittedName>
</protein>
<organism evidence="2 3">
    <name type="scientific">Cymbomonas tetramitiformis</name>
    <dbReference type="NCBI Taxonomy" id="36881"/>
    <lineage>
        <taxon>Eukaryota</taxon>
        <taxon>Viridiplantae</taxon>
        <taxon>Chlorophyta</taxon>
        <taxon>Pyramimonadophyceae</taxon>
        <taxon>Pyramimonadales</taxon>
        <taxon>Pyramimonadaceae</taxon>
        <taxon>Cymbomonas</taxon>
    </lineage>
</organism>
<accession>A0AAE0BEH5</accession>
<keyword evidence="3" id="KW-1185">Reference proteome</keyword>
<feature type="transmembrane region" description="Helical" evidence="1">
    <location>
        <begin position="7"/>
        <end position="25"/>
    </location>
</feature>
<keyword evidence="1" id="KW-0812">Transmembrane</keyword>
<keyword evidence="1" id="KW-1133">Transmembrane helix</keyword>
<gene>
    <name evidence="2" type="ORF">CYMTET_55106</name>
</gene>
<sequence>MRNRAEVCIVSFCTIPLSMLALYSWEQYKKHAHFLIQRNEEARRLLLAVCINDNGQLIRYIDDFVDCSLIHQESLNDKHCKKCTRTQSLSLPIIQAPSTAVMLQNGAWLDHHR</sequence>
<comment type="caution">
    <text evidence="2">The sequence shown here is derived from an EMBL/GenBank/DDBJ whole genome shotgun (WGS) entry which is preliminary data.</text>
</comment>
<evidence type="ECO:0000256" key="1">
    <source>
        <dbReference type="SAM" id="Phobius"/>
    </source>
</evidence>
<reference evidence="2 3" key="1">
    <citation type="journal article" date="2015" name="Genome Biol. Evol.">
        <title>Comparative Genomics of a Bacterivorous Green Alga Reveals Evolutionary Causalities and Consequences of Phago-Mixotrophic Mode of Nutrition.</title>
        <authorList>
            <person name="Burns J.A."/>
            <person name="Paasch A."/>
            <person name="Narechania A."/>
            <person name="Kim E."/>
        </authorList>
    </citation>
    <scope>NUCLEOTIDE SEQUENCE [LARGE SCALE GENOMIC DNA]</scope>
    <source>
        <strain evidence="2 3">PLY_AMNH</strain>
    </source>
</reference>
<evidence type="ECO:0000313" key="3">
    <source>
        <dbReference type="Proteomes" id="UP001190700"/>
    </source>
</evidence>
<proteinExistence type="predicted"/>
<dbReference type="AlphaFoldDB" id="A0AAE0BEH5"/>
<evidence type="ECO:0000313" key="2">
    <source>
        <dbReference type="EMBL" id="KAK3234555.1"/>
    </source>
</evidence>
<dbReference type="EMBL" id="LGRX02035483">
    <property type="protein sequence ID" value="KAK3234555.1"/>
    <property type="molecule type" value="Genomic_DNA"/>
</dbReference>
<keyword evidence="1" id="KW-0472">Membrane</keyword>